<sequence length="774" mass="86967">MRSLKFGRLLNGAICFLARYEEQNVSVILAGLAEVLKTSDSTIERWKNEGYVPDPDSIRLLAEELTRRTPLGREWLRALLSAARCQESEAVYLIERLCPAEQGAAPLPHYSRADLPPAEYAAFVMRSEVFAQVKHALCQDLPAVVIVGMGGNGKSSLAREVALHAMNGYEGSPPFAFVAWVSDKVRPGGTHLATVLDSIARRLSYPAYVDLPLYTKRERITELLRMHRLLLVLDNAETINDSELLTWLNQIPPPSKVLVTTRLVPEHLHGAIVELHGMTSAEVYELVQQRLRMMGLGALEPHPGDLAALIRVTHGNPKAIAMALGLMKVEGRTLEEATASLAAHEDIFDDLFVRFWGMLNSAARRLLLVAPFFPESASMEALGASANVGGQELRRAIHHLTEISLLDVAREQISRPPRYALHPLVRAFALAQLHKDEALEIELRLRWRDFLRLFIHQHIVRPEPAALYWQTISVADMSPLDPEQANLFAVLEWADHADERGTIIEFMLLLVHYMERRALYNLREQYGRRAIAAALADTRTADAAILSIDALGWLFFEQDRLDEAAEVIEKGLALAAQLPQDDAQRQDLEALGETFLGRVAIHRGDVAKAMEHNERALCINCTSVVRSRVLWFAGELMYFQRRYVETLDFYHQSDLEALRYGGESLRSLAGTVGMVYIAMKDIDQAEQVLRAFLLEIPSELAVQRVYAVYGLAFVAFARGDHDQALHLAEEARDIIQRLRIKHRLEAHIERLITAIIGADQQEPSLLNEPMLLVW</sequence>
<organism evidence="2 3">
    <name type="scientific">Candidatus Viridilinea halotolerans</name>
    <dbReference type="NCBI Taxonomy" id="2491704"/>
    <lineage>
        <taxon>Bacteria</taxon>
        <taxon>Bacillati</taxon>
        <taxon>Chloroflexota</taxon>
        <taxon>Chloroflexia</taxon>
        <taxon>Chloroflexales</taxon>
        <taxon>Chloroflexineae</taxon>
        <taxon>Oscillochloridaceae</taxon>
        <taxon>Candidatus Viridilinea</taxon>
    </lineage>
</organism>
<reference evidence="2 3" key="1">
    <citation type="submission" date="2018-12" db="EMBL/GenBank/DDBJ databases">
        <title>Genome Sequence of Candidatus Viridilinea halotolerans isolated from saline sulfide-rich spring.</title>
        <authorList>
            <person name="Grouzdev D.S."/>
            <person name="Burganskaya E.I."/>
            <person name="Krutkina M.S."/>
            <person name="Sukhacheva M.V."/>
            <person name="Gorlenko V.M."/>
        </authorList>
    </citation>
    <scope>NUCLEOTIDE SEQUENCE [LARGE SCALE GENOMIC DNA]</scope>
    <source>
        <strain evidence="2">Chok-6</strain>
    </source>
</reference>
<dbReference type="InterPro" id="IPR011717">
    <property type="entry name" value="TPR-4"/>
</dbReference>
<dbReference type="GO" id="GO:0043531">
    <property type="term" value="F:ADP binding"/>
    <property type="evidence" value="ECO:0007669"/>
    <property type="project" value="InterPro"/>
</dbReference>
<dbReference type="SUPFAM" id="SSF48452">
    <property type="entry name" value="TPR-like"/>
    <property type="match status" value="1"/>
</dbReference>
<dbReference type="Proteomes" id="UP000280307">
    <property type="component" value="Unassembled WGS sequence"/>
</dbReference>
<name>A0A426U1V6_9CHLR</name>
<dbReference type="Gene3D" id="1.25.40.10">
    <property type="entry name" value="Tetratricopeptide repeat domain"/>
    <property type="match status" value="1"/>
</dbReference>
<dbReference type="InterPro" id="IPR002182">
    <property type="entry name" value="NB-ARC"/>
</dbReference>
<dbReference type="EMBL" id="RSAS01000338">
    <property type="protein sequence ID" value="RRR73448.1"/>
    <property type="molecule type" value="Genomic_DNA"/>
</dbReference>
<dbReference type="AlphaFoldDB" id="A0A426U1V6"/>
<dbReference type="InterPro" id="IPR011990">
    <property type="entry name" value="TPR-like_helical_dom_sf"/>
</dbReference>
<evidence type="ECO:0000259" key="1">
    <source>
        <dbReference type="Pfam" id="PF00931"/>
    </source>
</evidence>
<protein>
    <submittedName>
        <fullName evidence="2">Tetratricopeptide repeat protein</fullName>
    </submittedName>
</protein>
<dbReference type="PANTHER" id="PTHR47691">
    <property type="entry name" value="REGULATOR-RELATED"/>
    <property type="match status" value="1"/>
</dbReference>
<evidence type="ECO:0000313" key="2">
    <source>
        <dbReference type="EMBL" id="RRR73448.1"/>
    </source>
</evidence>
<dbReference type="InterPro" id="IPR027417">
    <property type="entry name" value="P-loop_NTPase"/>
</dbReference>
<comment type="caution">
    <text evidence="2">The sequence shown here is derived from an EMBL/GenBank/DDBJ whole genome shotgun (WGS) entry which is preliminary data.</text>
</comment>
<dbReference type="PANTHER" id="PTHR47691:SF3">
    <property type="entry name" value="HTH-TYPE TRANSCRIPTIONAL REGULATOR RV0890C-RELATED"/>
    <property type="match status" value="1"/>
</dbReference>
<dbReference type="SUPFAM" id="SSF52540">
    <property type="entry name" value="P-loop containing nucleoside triphosphate hydrolases"/>
    <property type="match status" value="1"/>
</dbReference>
<dbReference type="Pfam" id="PF00931">
    <property type="entry name" value="NB-ARC"/>
    <property type="match status" value="1"/>
</dbReference>
<proteinExistence type="predicted"/>
<feature type="domain" description="NB-ARC" evidence="1">
    <location>
        <begin position="131"/>
        <end position="263"/>
    </location>
</feature>
<accession>A0A426U1V6</accession>
<dbReference type="Gene3D" id="3.40.50.300">
    <property type="entry name" value="P-loop containing nucleotide triphosphate hydrolases"/>
    <property type="match status" value="1"/>
</dbReference>
<gene>
    <name evidence="2" type="ORF">EI684_08750</name>
</gene>
<dbReference type="Pfam" id="PF07721">
    <property type="entry name" value="TPR_4"/>
    <property type="match status" value="1"/>
</dbReference>
<dbReference type="GO" id="GO:0042802">
    <property type="term" value="F:identical protein binding"/>
    <property type="evidence" value="ECO:0007669"/>
    <property type="project" value="InterPro"/>
</dbReference>
<evidence type="ECO:0000313" key="3">
    <source>
        <dbReference type="Proteomes" id="UP000280307"/>
    </source>
</evidence>